<feature type="transmembrane region" description="Helical" evidence="6">
    <location>
        <begin position="390"/>
        <end position="411"/>
    </location>
</feature>
<evidence type="ECO:0000256" key="2">
    <source>
        <dbReference type="ARBA" id="ARBA00022475"/>
    </source>
</evidence>
<dbReference type="SUPFAM" id="SSF103473">
    <property type="entry name" value="MFS general substrate transporter"/>
    <property type="match status" value="1"/>
</dbReference>
<feature type="transmembrane region" description="Helical" evidence="6">
    <location>
        <begin position="28"/>
        <end position="54"/>
    </location>
</feature>
<evidence type="ECO:0000256" key="5">
    <source>
        <dbReference type="ARBA" id="ARBA00023136"/>
    </source>
</evidence>
<name>A0A923M885_9BURK</name>
<keyword evidence="4 6" id="KW-1133">Transmembrane helix</keyword>
<gene>
    <name evidence="7" type="ORF">H8R02_07700</name>
</gene>
<sequence length="430" mass="45866">MPALHVKLANVFSLPQDDLLRDRTYRRLWLSILISSFGAQITMLALPLTAAVMLQATPTQMGLLTAMEIAPFVLFSLPSGVWLDRVKKLPVYIAGEALVACILATVPLVWWLGALNMPYLYFVAFVIGCVFVTAGTAAQIVLTQVVPRARLVDAHAKNALAGAIADVTGPGAAGALIRLVGAPLALLADAFLLGASVWILRGLKIEEPPHAIVRAPFWPSLKEGVRFVAGVRLLWVMAALVGTWQLCHHGAMVVQILYATRELGLNEKEVGLCYIGLGVGTVAAGAFGPKVARRIGVGNTLLLGFAICGIGWLQLAAIQSKFWGTMAFVTMLLCFGMGAVLIFINFLALRQAVTPQHLLGRMTSTMRWLILIPAAPGALIGGWLGEHFGLRWALAAGGVGSLSLAVAAYALSSLRHLRELPAKPHELQAA</sequence>
<dbReference type="RefSeq" id="WP_187080802.1">
    <property type="nucleotide sequence ID" value="NZ_JACORU010000002.1"/>
</dbReference>
<dbReference type="EMBL" id="JACORU010000002">
    <property type="protein sequence ID" value="MBC5764327.1"/>
    <property type="molecule type" value="Genomic_DNA"/>
</dbReference>
<keyword evidence="3 6" id="KW-0812">Transmembrane</keyword>
<proteinExistence type="predicted"/>
<feature type="transmembrane region" description="Helical" evidence="6">
    <location>
        <begin position="119"/>
        <end position="142"/>
    </location>
</feature>
<protein>
    <submittedName>
        <fullName evidence="7">MFS transporter</fullName>
    </submittedName>
</protein>
<evidence type="ECO:0000313" key="7">
    <source>
        <dbReference type="EMBL" id="MBC5764327.1"/>
    </source>
</evidence>
<dbReference type="InterPro" id="IPR036259">
    <property type="entry name" value="MFS_trans_sf"/>
</dbReference>
<comment type="caution">
    <text evidence="7">The sequence shown here is derived from an EMBL/GenBank/DDBJ whole genome shotgun (WGS) entry which is preliminary data.</text>
</comment>
<organism evidence="7 8">
    <name type="scientific">Ramlibacter albus</name>
    <dbReference type="NCBI Taxonomy" id="2079448"/>
    <lineage>
        <taxon>Bacteria</taxon>
        <taxon>Pseudomonadati</taxon>
        <taxon>Pseudomonadota</taxon>
        <taxon>Betaproteobacteria</taxon>
        <taxon>Burkholderiales</taxon>
        <taxon>Comamonadaceae</taxon>
        <taxon>Ramlibacter</taxon>
    </lineage>
</organism>
<dbReference type="AlphaFoldDB" id="A0A923M885"/>
<feature type="transmembrane region" description="Helical" evidence="6">
    <location>
        <begin position="61"/>
        <end position="83"/>
    </location>
</feature>
<dbReference type="GO" id="GO:0005886">
    <property type="term" value="C:plasma membrane"/>
    <property type="evidence" value="ECO:0007669"/>
    <property type="project" value="UniProtKB-SubCell"/>
</dbReference>
<evidence type="ECO:0000256" key="6">
    <source>
        <dbReference type="SAM" id="Phobius"/>
    </source>
</evidence>
<dbReference type="Pfam" id="PF07690">
    <property type="entry name" value="MFS_1"/>
    <property type="match status" value="1"/>
</dbReference>
<keyword evidence="8" id="KW-1185">Reference proteome</keyword>
<dbReference type="PANTHER" id="PTHR23513">
    <property type="entry name" value="INTEGRAL MEMBRANE EFFLUX PROTEIN-RELATED"/>
    <property type="match status" value="1"/>
</dbReference>
<dbReference type="CDD" id="cd06173">
    <property type="entry name" value="MFS_MefA_like"/>
    <property type="match status" value="1"/>
</dbReference>
<comment type="subcellular location">
    <subcellularLocation>
        <location evidence="1">Cell membrane</location>
        <topology evidence="1">Multi-pass membrane protein</topology>
    </subcellularLocation>
</comment>
<feature type="transmembrane region" description="Helical" evidence="6">
    <location>
        <begin position="89"/>
        <end position="112"/>
    </location>
</feature>
<dbReference type="GO" id="GO:0022857">
    <property type="term" value="F:transmembrane transporter activity"/>
    <property type="evidence" value="ECO:0007669"/>
    <property type="project" value="InterPro"/>
</dbReference>
<keyword evidence="2" id="KW-1003">Cell membrane</keyword>
<keyword evidence="5 6" id="KW-0472">Membrane</keyword>
<feature type="transmembrane region" description="Helical" evidence="6">
    <location>
        <begin position="368"/>
        <end position="384"/>
    </location>
</feature>
<accession>A0A923M885</accession>
<reference evidence="7" key="1">
    <citation type="submission" date="2020-08" db="EMBL/GenBank/DDBJ databases">
        <title>Ramlibacter sp. GTP1 16S ribosomal RNA gene genome sequencing and assembly.</title>
        <authorList>
            <person name="Kang M."/>
        </authorList>
    </citation>
    <scope>NUCLEOTIDE SEQUENCE</scope>
    <source>
        <strain evidence="7">GTP1</strain>
    </source>
</reference>
<dbReference type="InterPro" id="IPR011701">
    <property type="entry name" value="MFS"/>
</dbReference>
<dbReference type="Proteomes" id="UP000596827">
    <property type="component" value="Unassembled WGS sequence"/>
</dbReference>
<evidence type="ECO:0000313" key="8">
    <source>
        <dbReference type="Proteomes" id="UP000596827"/>
    </source>
</evidence>
<feature type="transmembrane region" description="Helical" evidence="6">
    <location>
        <begin position="270"/>
        <end position="288"/>
    </location>
</feature>
<evidence type="ECO:0000256" key="3">
    <source>
        <dbReference type="ARBA" id="ARBA00022692"/>
    </source>
</evidence>
<dbReference type="Gene3D" id="1.20.1250.20">
    <property type="entry name" value="MFS general substrate transporter like domains"/>
    <property type="match status" value="1"/>
</dbReference>
<evidence type="ECO:0000256" key="4">
    <source>
        <dbReference type="ARBA" id="ARBA00022989"/>
    </source>
</evidence>
<dbReference type="PANTHER" id="PTHR23513:SF6">
    <property type="entry name" value="MAJOR FACILITATOR SUPERFAMILY ASSOCIATED DOMAIN-CONTAINING PROTEIN"/>
    <property type="match status" value="1"/>
</dbReference>
<feature type="transmembrane region" description="Helical" evidence="6">
    <location>
        <begin position="233"/>
        <end position="258"/>
    </location>
</feature>
<feature type="transmembrane region" description="Helical" evidence="6">
    <location>
        <begin position="300"/>
        <end position="320"/>
    </location>
</feature>
<feature type="transmembrane region" description="Helical" evidence="6">
    <location>
        <begin position="326"/>
        <end position="348"/>
    </location>
</feature>
<evidence type="ECO:0000256" key="1">
    <source>
        <dbReference type="ARBA" id="ARBA00004651"/>
    </source>
</evidence>